<dbReference type="FunFam" id="3.40.50.2300:FF:000018">
    <property type="entry name" value="DNA-binding transcriptional regulator NtrC"/>
    <property type="match status" value="1"/>
</dbReference>
<evidence type="ECO:0000256" key="5">
    <source>
        <dbReference type="ARBA" id="ARBA00023163"/>
    </source>
</evidence>
<dbReference type="GO" id="GO:0003677">
    <property type="term" value="F:DNA binding"/>
    <property type="evidence" value="ECO:0007669"/>
    <property type="project" value="UniProtKB-KW"/>
</dbReference>
<evidence type="ECO:0000313" key="9">
    <source>
        <dbReference type="EMBL" id="SIR29560.1"/>
    </source>
</evidence>
<dbReference type="InterPro" id="IPR000792">
    <property type="entry name" value="Tscrpt_reg_LuxR_C"/>
</dbReference>
<dbReference type="OrthoDB" id="8964771at2"/>
<evidence type="ECO:0000259" key="7">
    <source>
        <dbReference type="PROSITE" id="PS50043"/>
    </source>
</evidence>
<keyword evidence="3" id="KW-0805">Transcription regulation</keyword>
<dbReference type="PANTHER" id="PTHR44688:SF16">
    <property type="entry name" value="DNA-BINDING TRANSCRIPTIONAL ACTIVATOR DEVR_DOSR"/>
    <property type="match status" value="1"/>
</dbReference>
<gene>
    <name evidence="9" type="ORF">SAMN05421829_112119</name>
</gene>
<dbReference type="InterPro" id="IPR011006">
    <property type="entry name" value="CheY-like_superfamily"/>
</dbReference>
<dbReference type="SUPFAM" id="SSF52172">
    <property type="entry name" value="CheY-like"/>
    <property type="match status" value="1"/>
</dbReference>
<evidence type="ECO:0000256" key="3">
    <source>
        <dbReference type="ARBA" id="ARBA00023015"/>
    </source>
</evidence>
<reference evidence="10" key="1">
    <citation type="submission" date="2017-01" db="EMBL/GenBank/DDBJ databases">
        <authorList>
            <person name="Varghese N."/>
            <person name="Submissions S."/>
        </authorList>
    </citation>
    <scope>NUCLEOTIDE SEQUENCE [LARGE SCALE GENOMIC DNA]</scope>
    <source>
        <strain evidence="10">ATCC 51758</strain>
    </source>
</reference>
<organism evidence="9 10">
    <name type="scientific">Aromatoleum tolulyticum</name>
    <dbReference type="NCBI Taxonomy" id="34027"/>
    <lineage>
        <taxon>Bacteria</taxon>
        <taxon>Pseudomonadati</taxon>
        <taxon>Pseudomonadota</taxon>
        <taxon>Betaproteobacteria</taxon>
        <taxon>Rhodocyclales</taxon>
        <taxon>Rhodocyclaceae</taxon>
        <taxon>Aromatoleum</taxon>
    </lineage>
</organism>
<feature type="modified residue" description="4-aspartylphosphate" evidence="6">
    <location>
        <position position="55"/>
    </location>
</feature>
<evidence type="ECO:0000256" key="1">
    <source>
        <dbReference type="ARBA" id="ARBA00022553"/>
    </source>
</evidence>
<evidence type="ECO:0000256" key="2">
    <source>
        <dbReference type="ARBA" id="ARBA00023012"/>
    </source>
</evidence>
<keyword evidence="2" id="KW-0902">Two-component regulatory system</keyword>
<feature type="domain" description="HTH luxR-type" evidence="7">
    <location>
        <begin position="136"/>
        <end position="204"/>
    </location>
</feature>
<dbReference type="SMART" id="SM00421">
    <property type="entry name" value="HTH_LUXR"/>
    <property type="match status" value="1"/>
</dbReference>
<dbReference type="PROSITE" id="PS50110">
    <property type="entry name" value="RESPONSE_REGULATORY"/>
    <property type="match status" value="1"/>
</dbReference>
<dbReference type="PROSITE" id="PS00622">
    <property type="entry name" value="HTH_LUXR_1"/>
    <property type="match status" value="1"/>
</dbReference>
<keyword evidence="5" id="KW-0804">Transcription</keyword>
<keyword evidence="1 6" id="KW-0597">Phosphoprotein</keyword>
<keyword evidence="4" id="KW-0238">DNA-binding</keyword>
<dbReference type="GO" id="GO:0006355">
    <property type="term" value="P:regulation of DNA-templated transcription"/>
    <property type="evidence" value="ECO:0007669"/>
    <property type="project" value="InterPro"/>
</dbReference>
<sequence>MISEQSVFIVDDDASFRNAVQRVFRSAGFRVETFESAAAFLSGYQPCDEACLILDLRMPEVGGLELLERLRQRQIDLPVIIYTGNADVPVTVRAMQTGAFAVVEKPFSDELLIERVRDAITSSRMRRARNATIAEARAKLAGLTEREREIARCLAEGFSAPQIGAQLGISARTVEAHRANLFRKLDVTSIATVAQLVLWADLGDG</sequence>
<evidence type="ECO:0000256" key="4">
    <source>
        <dbReference type="ARBA" id="ARBA00023125"/>
    </source>
</evidence>
<dbReference type="InterPro" id="IPR001789">
    <property type="entry name" value="Sig_transdc_resp-reg_receiver"/>
</dbReference>
<dbReference type="Gene3D" id="3.40.50.2300">
    <property type="match status" value="1"/>
</dbReference>
<dbReference type="Pfam" id="PF00072">
    <property type="entry name" value="Response_reg"/>
    <property type="match status" value="1"/>
</dbReference>
<dbReference type="EMBL" id="FTMD01000012">
    <property type="protein sequence ID" value="SIR29560.1"/>
    <property type="molecule type" value="Genomic_DNA"/>
</dbReference>
<dbReference type="Pfam" id="PF00196">
    <property type="entry name" value="GerE"/>
    <property type="match status" value="1"/>
</dbReference>
<name>A0A1N6ZRR9_9RHOO</name>
<dbReference type="Gene3D" id="1.10.10.10">
    <property type="entry name" value="Winged helix-like DNA-binding domain superfamily/Winged helix DNA-binding domain"/>
    <property type="match status" value="1"/>
</dbReference>
<dbReference type="RefSeq" id="WP_084205135.1">
    <property type="nucleotide sequence ID" value="NZ_FTMD01000012.1"/>
</dbReference>
<proteinExistence type="predicted"/>
<dbReference type="STRING" id="34027.SAMN05421829_112119"/>
<dbReference type="InterPro" id="IPR036388">
    <property type="entry name" value="WH-like_DNA-bd_sf"/>
</dbReference>
<accession>A0A1N6ZRR9</accession>
<dbReference type="PROSITE" id="PS50043">
    <property type="entry name" value="HTH_LUXR_2"/>
    <property type="match status" value="1"/>
</dbReference>
<evidence type="ECO:0000256" key="6">
    <source>
        <dbReference type="PROSITE-ProRule" id="PRU00169"/>
    </source>
</evidence>
<dbReference type="InterPro" id="IPR016032">
    <property type="entry name" value="Sig_transdc_resp-reg_C-effctor"/>
</dbReference>
<dbReference type="CDD" id="cd06170">
    <property type="entry name" value="LuxR_C_like"/>
    <property type="match status" value="1"/>
</dbReference>
<keyword evidence="10" id="KW-1185">Reference proteome</keyword>
<dbReference type="PRINTS" id="PR00038">
    <property type="entry name" value="HTHLUXR"/>
</dbReference>
<dbReference type="GO" id="GO:0000160">
    <property type="term" value="P:phosphorelay signal transduction system"/>
    <property type="evidence" value="ECO:0007669"/>
    <property type="project" value="UniProtKB-KW"/>
</dbReference>
<evidence type="ECO:0000313" key="10">
    <source>
        <dbReference type="Proteomes" id="UP000186819"/>
    </source>
</evidence>
<dbReference type="SUPFAM" id="SSF46894">
    <property type="entry name" value="C-terminal effector domain of the bipartite response regulators"/>
    <property type="match status" value="1"/>
</dbReference>
<evidence type="ECO:0000259" key="8">
    <source>
        <dbReference type="PROSITE" id="PS50110"/>
    </source>
</evidence>
<protein>
    <submittedName>
        <fullName evidence="9">Two component transcriptional regulator, LuxR family</fullName>
    </submittedName>
</protein>
<dbReference type="SMART" id="SM00448">
    <property type="entry name" value="REC"/>
    <property type="match status" value="1"/>
</dbReference>
<feature type="domain" description="Response regulatory" evidence="8">
    <location>
        <begin position="6"/>
        <end position="120"/>
    </location>
</feature>
<dbReference type="Proteomes" id="UP000186819">
    <property type="component" value="Unassembled WGS sequence"/>
</dbReference>
<dbReference type="AlphaFoldDB" id="A0A1N6ZRR9"/>
<dbReference type="PANTHER" id="PTHR44688">
    <property type="entry name" value="DNA-BINDING TRANSCRIPTIONAL ACTIVATOR DEVR_DOSR"/>
    <property type="match status" value="1"/>
</dbReference>